<accession>A0A6A2ZRH2</accession>
<dbReference type="PANTHER" id="PTHR13169:SF12">
    <property type="entry name" value="MEMBRANE-ANCHORED UBIQUITIN-FOLD PROTEIN"/>
    <property type="match status" value="1"/>
</dbReference>
<proteinExistence type="predicted"/>
<dbReference type="Proteomes" id="UP000436088">
    <property type="component" value="Unassembled WGS sequence"/>
</dbReference>
<dbReference type="InterPro" id="IPR000626">
    <property type="entry name" value="Ubiquitin-like_dom"/>
</dbReference>
<dbReference type="CDD" id="cd01814">
    <property type="entry name" value="Ubl_MUBs_plant"/>
    <property type="match status" value="1"/>
</dbReference>
<gene>
    <name evidence="2" type="ORF">F3Y22_tig00110794pilonHSYRG00185</name>
</gene>
<dbReference type="AlphaFoldDB" id="A0A6A2ZRH2"/>
<keyword evidence="3" id="KW-1185">Reference proteome</keyword>
<reference evidence="2" key="1">
    <citation type="submission" date="2019-09" db="EMBL/GenBank/DDBJ databases">
        <title>Draft genome information of white flower Hibiscus syriacus.</title>
        <authorList>
            <person name="Kim Y.-M."/>
        </authorList>
    </citation>
    <scope>NUCLEOTIDE SEQUENCE [LARGE SCALE GENOMIC DNA]</scope>
    <source>
        <strain evidence="2">YM2019G1</strain>
    </source>
</reference>
<organism evidence="2 3">
    <name type="scientific">Hibiscus syriacus</name>
    <name type="common">Rose of Sharon</name>
    <dbReference type="NCBI Taxonomy" id="106335"/>
    <lineage>
        <taxon>Eukaryota</taxon>
        <taxon>Viridiplantae</taxon>
        <taxon>Streptophyta</taxon>
        <taxon>Embryophyta</taxon>
        <taxon>Tracheophyta</taxon>
        <taxon>Spermatophyta</taxon>
        <taxon>Magnoliopsida</taxon>
        <taxon>eudicotyledons</taxon>
        <taxon>Gunneridae</taxon>
        <taxon>Pentapetalae</taxon>
        <taxon>rosids</taxon>
        <taxon>malvids</taxon>
        <taxon>Malvales</taxon>
        <taxon>Malvaceae</taxon>
        <taxon>Malvoideae</taxon>
        <taxon>Hibiscus</taxon>
    </lineage>
</organism>
<evidence type="ECO:0000313" key="3">
    <source>
        <dbReference type="Proteomes" id="UP000436088"/>
    </source>
</evidence>
<sequence>MTFHFDLQARERRAKPSTVAQGEGLIELRFRLCDGKDIARGSYEPSMTVSTLKKKIVAEWPQGHTVTPESLNELKLIHAGKVLRNNKTLAYCIKTIGDFPEDVITMHVLLQPAKSKRKTGSSSSLP</sequence>
<feature type="domain" description="Ubiquitin-like" evidence="1">
    <location>
        <begin position="26"/>
        <end position="90"/>
    </location>
</feature>
<protein>
    <submittedName>
        <fullName evidence="2">Membrane-anchored ubiquitin-fold protein 5</fullName>
    </submittedName>
</protein>
<dbReference type="EMBL" id="VEPZ02001114">
    <property type="protein sequence ID" value="KAE8693752.1"/>
    <property type="molecule type" value="Genomic_DNA"/>
</dbReference>
<dbReference type="Gene3D" id="3.10.20.90">
    <property type="entry name" value="Phosphatidylinositol 3-kinase Catalytic Subunit, Chain A, domain 1"/>
    <property type="match status" value="1"/>
</dbReference>
<name>A0A6A2ZRH2_HIBSY</name>
<evidence type="ECO:0000313" key="2">
    <source>
        <dbReference type="EMBL" id="KAE8693752.1"/>
    </source>
</evidence>
<dbReference type="SUPFAM" id="SSF54236">
    <property type="entry name" value="Ubiquitin-like"/>
    <property type="match status" value="1"/>
</dbReference>
<evidence type="ECO:0000259" key="1">
    <source>
        <dbReference type="PROSITE" id="PS50053"/>
    </source>
</evidence>
<dbReference type="Pfam" id="PF13881">
    <property type="entry name" value="Rad60-SLD_2"/>
    <property type="match status" value="1"/>
</dbReference>
<dbReference type="PANTHER" id="PTHR13169">
    <property type="entry name" value="UBIQUITIN-LIKE PROTEIN 3 HCG-1 PROTEIN"/>
    <property type="match status" value="1"/>
</dbReference>
<dbReference type="PROSITE" id="PS50053">
    <property type="entry name" value="UBIQUITIN_2"/>
    <property type="match status" value="1"/>
</dbReference>
<dbReference type="InterPro" id="IPR039540">
    <property type="entry name" value="UBL3-like_ubiquitin_dom"/>
</dbReference>
<comment type="caution">
    <text evidence="2">The sequence shown here is derived from an EMBL/GenBank/DDBJ whole genome shotgun (WGS) entry which is preliminary data.</text>
</comment>
<dbReference type="InterPro" id="IPR040015">
    <property type="entry name" value="UBL3-like"/>
</dbReference>
<dbReference type="InterPro" id="IPR029071">
    <property type="entry name" value="Ubiquitin-like_domsf"/>
</dbReference>